<keyword evidence="3 4" id="KW-0067">ATP-binding</keyword>
<dbReference type="KEGG" id="sata:C5746_31925"/>
<name>A0A2Z5JN47_STRAR</name>
<accession>A0A2Z5JN47</accession>
<dbReference type="SMART" id="SM01209">
    <property type="entry name" value="GARS_A"/>
    <property type="match status" value="1"/>
</dbReference>
<dbReference type="Proteomes" id="UP000252698">
    <property type="component" value="Chromosome"/>
</dbReference>
<evidence type="ECO:0000313" key="6">
    <source>
        <dbReference type="EMBL" id="AXE80805.1"/>
    </source>
</evidence>
<keyword evidence="1" id="KW-0436">Ligase</keyword>
<evidence type="ECO:0000259" key="5">
    <source>
        <dbReference type="PROSITE" id="PS50975"/>
    </source>
</evidence>
<dbReference type="Gene3D" id="3.40.50.20">
    <property type="match status" value="1"/>
</dbReference>
<dbReference type="RefSeq" id="WP_114247222.1">
    <property type="nucleotide sequence ID" value="NZ_CP027306.1"/>
</dbReference>
<dbReference type="InterPro" id="IPR011761">
    <property type="entry name" value="ATP-grasp"/>
</dbReference>
<dbReference type="GeneID" id="95522988"/>
<dbReference type="GO" id="GO:0046872">
    <property type="term" value="F:metal ion binding"/>
    <property type="evidence" value="ECO:0007669"/>
    <property type="project" value="InterPro"/>
</dbReference>
<dbReference type="Pfam" id="PF18130">
    <property type="entry name" value="ATPgrasp_N"/>
    <property type="match status" value="1"/>
</dbReference>
<feature type="domain" description="ATP-grasp" evidence="5">
    <location>
        <begin position="116"/>
        <end position="311"/>
    </location>
</feature>
<dbReference type="Pfam" id="PF13535">
    <property type="entry name" value="ATP-grasp_4"/>
    <property type="match status" value="1"/>
</dbReference>
<evidence type="ECO:0000256" key="4">
    <source>
        <dbReference type="PROSITE-ProRule" id="PRU00409"/>
    </source>
</evidence>
<dbReference type="SUPFAM" id="SSF56059">
    <property type="entry name" value="Glutathione synthetase ATP-binding domain-like"/>
    <property type="match status" value="1"/>
</dbReference>
<sequence length="410" mass="43055">MSRSIRPLLIVVGGTDPVYRGYCVEQAAAAYPIALIDTKPPSWQQHLVVDHEVADTHDPEAVVAAGVALAARHPIAGVVTWDEYTLVPTAELAARLGVPGNSAAAMTACRDKATSRRLFAEHNVPSATSTRVDTLAEATVAALRIGFPVVLKPSSHAASIGVVRVDMPEELPAAWKFAAAGAGEQGPEGSGVLVEEYLSGPEISVECVTQHGVTTALAVTRKEVAFAPYFEEVGHTVDADDPLLPEVAPVAVRAVRALGVTDGVQHVEMRLTASGPRIIEVNSRIGGDLIGQLVRLATGLDLPRIAADIACGQIPDLTPTAHTTAAIKILYPLATGILSARNLAIVPGPELPWLYQVTWLRDVGERVVLPPAGNLDTSRVGFLIVTADSPEAARDWLSSLADGLTLSVTP</sequence>
<dbReference type="PANTHER" id="PTHR43585:SF2">
    <property type="entry name" value="ATP-GRASP ENZYME FSQD"/>
    <property type="match status" value="1"/>
</dbReference>
<dbReference type="InterPro" id="IPR041472">
    <property type="entry name" value="BL00235/CARNS1_N"/>
</dbReference>
<dbReference type="Gene3D" id="3.30.470.20">
    <property type="entry name" value="ATP-grasp fold, B domain"/>
    <property type="match status" value="1"/>
</dbReference>
<gene>
    <name evidence="6" type="ORF">C5746_31925</name>
</gene>
<dbReference type="PANTHER" id="PTHR43585">
    <property type="entry name" value="FUMIPYRROLE BIOSYNTHESIS PROTEIN C"/>
    <property type="match status" value="1"/>
</dbReference>
<dbReference type="EMBL" id="CP027306">
    <property type="protein sequence ID" value="AXE80805.1"/>
    <property type="molecule type" value="Genomic_DNA"/>
</dbReference>
<dbReference type="PROSITE" id="PS50975">
    <property type="entry name" value="ATP_GRASP"/>
    <property type="match status" value="1"/>
</dbReference>
<keyword evidence="2 4" id="KW-0547">Nucleotide-binding</keyword>
<reference evidence="6 7" key="1">
    <citation type="journal article" date="2018" name="Front. Microbiol.">
        <title>Genome Sequencing of Streptomyces atratus SCSIOZH16 and Activation Production of Nocardamine via Metabolic Engineering.</title>
        <authorList>
            <person name="Li Y."/>
            <person name="Zhang C."/>
            <person name="Liu C."/>
            <person name="Ju J."/>
            <person name="Ma J."/>
        </authorList>
    </citation>
    <scope>NUCLEOTIDE SEQUENCE [LARGE SCALE GENOMIC DNA]</scope>
    <source>
        <strain evidence="6 7">SCSIO_ZH16</strain>
    </source>
</reference>
<protein>
    <submittedName>
        <fullName evidence="6">Carboxylase</fullName>
    </submittedName>
</protein>
<dbReference type="AlphaFoldDB" id="A0A2Z5JN47"/>
<dbReference type="InterPro" id="IPR052032">
    <property type="entry name" value="ATP-dep_AA_Ligase"/>
</dbReference>
<evidence type="ECO:0000256" key="2">
    <source>
        <dbReference type="ARBA" id="ARBA00022741"/>
    </source>
</evidence>
<proteinExistence type="predicted"/>
<evidence type="ECO:0000313" key="7">
    <source>
        <dbReference type="Proteomes" id="UP000252698"/>
    </source>
</evidence>
<dbReference type="GO" id="GO:0005524">
    <property type="term" value="F:ATP binding"/>
    <property type="evidence" value="ECO:0007669"/>
    <property type="project" value="UniProtKB-UniRule"/>
</dbReference>
<evidence type="ECO:0000256" key="1">
    <source>
        <dbReference type="ARBA" id="ARBA00022598"/>
    </source>
</evidence>
<evidence type="ECO:0000256" key="3">
    <source>
        <dbReference type="ARBA" id="ARBA00022840"/>
    </source>
</evidence>
<organism evidence="6 7">
    <name type="scientific">Streptomyces atratus</name>
    <dbReference type="NCBI Taxonomy" id="1893"/>
    <lineage>
        <taxon>Bacteria</taxon>
        <taxon>Bacillati</taxon>
        <taxon>Actinomycetota</taxon>
        <taxon>Actinomycetes</taxon>
        <taxon>Kitasatosporales</taxon>
        <taxon>Streptomycetaceae</taxon>
        <taxon>Streptomyces</taxon>
    </lineage>
</organism>
<dbReference type="GO" id="GO:0016874">
    <property type="term" value="F:ligase activity"/>
    <property type="evidence" value="ECO:0007669"/>
    <property type="project" value="UniProtKB-KW"/>
</dbReference>